<evidence type="ECO:0000259" key="9">
    <source>
        <dbReference type="Pfam" id="PF12804"/>
    </source>
</evidence>
<feature type="domain" description="MobA-like NTP transferase" evidence="9">
    <location>
        <begin position="13"/>
        <end position="167"/>
    </location>
</feature>
<proteinExistence type="inferred from homology"/>
<dbReference type="PANTHER" id="PTHR19136">
    <property type="entry name" value="MOLYBDENUM COFACTOR GUANYLYLTRANSFERASE"/>
    <property type="match status" value="1"/>
</dbReference>
<dbReference type="InterPro" id="IPR029044">
    <property type="entry name" value="Nucleotide-diphossugar_trans"/>
</dbReference>
<keyword evidence="3 8" id="KW-0479">Metal-binding</keyword>
<sequence length="199" mass="21959">MNHTSKSNPTICALILAGGQGTRMAHQEKGLALLLGRALIGHVIDRIKPQVDRLLINCNRHSLAYQQFGYPLIEDNIMDFSGPLRGILSARASLGEDLCFVVPCDMPRLPLDVVQRLHVGLQDHDAAYVVAAGQTQPLVLLLKPHVISQIDPYLISGRRSVKGWLRMLDTVKVDFDNTADFNNINDFDQLATAANQIVD</sequence>
<feature type="binding site" evidence="8">
    <location>
        <begin position="16"/>
        <end position="18"/>
    </location>
    <ligand>
        <name>GTP</name>
        <dbReference type="ChEBI" id="CHEBI:37565"/>
    </ligand>
</feature>
<gene>
    <name evidence="8 10" type="primary">mobA</name>
    <name evidence="10" type="ORF">HQ497_05750</name>
</gene>
<comment type="caution">
    <text evidence="10">The sequence shown here is derived from an EMBL/GenBank/DDBJ whole genome shotgun (WGS) entry which is preliminary data.</text>
</comment>
<comment type="similarity">
    <text evidence="8">Belongs to the MobA family.</text>
</comment>
<dbReference type="GO" id="GO:0046872">
    <property type="term" value="F:metal ion binding"/>
    <property type="evidence" value="ECO:0007669"/>
    <property type="project" value="UniProtKB-KW"/>
</dbReference>
<evidence type="ECO:0000256" key="5">
    <source>
        <dbReference type="ARBA" id="ARBA00022842"/>
    </source>
</evidence>
<evidence type="ECO:0000256" key="8">
    <source>
        <dbReference type="HAMAP-Rule" id="MF_00316"/>
    </source>
</evidence>
<name>A0A972VW81_9GAMM</name>
<feature type="binding site" evidence="8">
    <location>
        <position position="29"/>
    </location>
    <ligand>
        <name>GTP</name>
        <dbReference type="ChEBI" id="CHEBI:37565"/>
    </ligand>
</feature>
<evidence type="ECO:0000256" key="7">
    <source>
        <dbReference type="ARBA" id="ARBA00023150"/>
    </source>
</evidence>
<evidence type="ECO:0000256" key="6">
    <source>
        <dbReference type="ARBA" id="ARBA00023134"/>
    </source>
</evidence>
<organism evidence="10 11">
    <name type="scientific">SAR86 cluster bacterium</name>
    <dbReference type="NCBI Taxonomy" id="2030880"/>
    <lineage>
        <taxon>Bacteria</taxon>
        <taxon>Pseudomonadati</taxon>
        <taxon>Pseudomonadota</taxon>
        <taxon>Gammaproteobacteria</taxon>
        <taxon>SAR86 cluster</taxon>
    </lineage>
</organism>
<keyword evidence="10" id="KW-0548">Nucleotidyltransferase</keyword>
<dbReference type="GO" id="GO:0061603">
    <property type="term" value="F:molybdenum cofactor guanylyltransferase activity"/>
    <property type="evidence" value="ECO:0007669"/>
    <property type="project" value="UniProtKB-EC"/>
</dbReference>
<dbReference type="GO" id="GO:1902758">
    <property type="term" value="P:bis(molybdopterin guanine dinucleotide)molybdenum biosynthetic process"/>
    <property type="evidence" value="ECO:0007669"/>
    <property type="project" value="TreeGrafter"/>
</dbReference>
<dbReference type="NCBIfam" id="TIGR02665">
    <property type="entry name" value="molyb_mobA"/>
    <property type="match status" value="1"/>
</dbReference>
<feature type="binding site" evidence="8">
    <location>
        <position position="105"/>
    </location>
    <ligand>
        <name>GTP</name>
        <dbReference type="ChEBI" id="CHEBI:37565"/>
    </ligand>
</feature>
<dbReference type="GO" id="GO:0005525">
    <property type="term" value="F:GTP binding"/>
    <property type="evidence" value="ECO:0007669"/>
    <property type="project" value="UniProtKB-UniRule"/>
</dbReference>
<keyword evidence="7 8" id="KW-0501">Molybdenum cofactor biosynthesis</keyword>
<evidence type="ECO:0000256" key="3">
    <source>
        <dbReference type="ARBA" id="ARBA00022723"/>
    </source>
</evidence>
<dbReference type="Pfam" id="PF12804">
    <property type="entry name" value="NTP_transf_3"/>
    <property type="match status" value="1"/>
</dbReference>
<dbReference type="SUPFAM" id="SSF53448">
    <property type="entry name" value="Nucleotide-diphospho-sugar transferases"/>
    <property type="match status" value="1"/>
</dbReference>
<keyword evidence="1 8" id="KW-0963">Cytoplasm</keyword>
<evidence type="ECO:0000256" key="2">
    <source>
        <dbReference type="ARBA" id="ARBA00022679"/>
    </source>
</evidence>
<feature type="binding site" evidence="8">
    <location>
        <position position="75"/>
    </location>
    <ligand>
        <name>GTP</name>
        <dbReference type="ChEBI" id="CHEBI:37565"/>
    </ligand>
</feature>
<dbReference type="EC" id="2.7.7.77" evidence="8"/>
<dbReference type="Gene3D" id="3.90.550.10">
    <property type="entry name" value="Spore Coat Polysaccharide Biosynthesis Protein SpsA, Chain A"/>
    <property type="match status" value="1"/>
</dbReference>
<dbReference type="HAMAP" id="MF_00316">
    <property type="entry name" value="MobA"/>
    <property type="match status" value="1"/>
</dbReference>
<dbReference type="EMBL" id="JABMOJ010000213">
    <property type="protein sequence ID" value="NQV64853.1"/>
    <property type="molecule type" value="Genomic_DNA"/>
</dbReference>
<dbReference type="PANTHER" id="PTHR19136:SF81">
    <property type="entry name" value="MOLYBDENUM COFACTOR GUANYLYLTRANSFERASE"/>
    <property type="match status" value="1"/>
</dbReference>
<dbReference type="Proteomes" id="UP000754644">
    <property type="component" value="Unassembled WGS sequence"/>
</dbReference>
<evidence type="ECO:0000313" key="10">
    <source>
        <dbReference type="EMBL" id="NQV64853.1"/>
    </source>
</evidence>
<comment type="function">
    <text evidence="8">Transfers a GMP moiety from GTP to Mo-molybdopterin (Mo-MPT) cofactor (Moco or molybdenum cofactor) to form Mo-molybdopterin guanine dinucleotide (Mo-MGD) cofactor.</text>
</comment>
<keyword evidence="2 8" id="KW-0808">Transferase</keyword>
<feature type="binding site" evidence="8">
    <location>
        <position position="105"/>
    </location>
    <ligand>
        <name>Mg(2+)</name>
        <dbReference type="ChEBI" id="CHEBI:18420"/>
    </ligand>
</feature>
<feature type="binding site" evidence="8">
    <location>
        <position position="57"/>
    </location>
    <ligand>
        <name>GTP</name>
        <dbReference type="ChEBI" id="CHEBI:37565"/>
    </ligand>
</feature>
<reference evidence="10" key="1">
    <citation type="submission" date="2020-05" db="EMBL/GenBank/DDBJ databases">
        <title>Sulfur intermediates as new biogeochemical hubs in an aquatic model microbial ecosystem.</title>
        <authorList>
            <person name="Vigneron A."/>
        </authorList>
    </citation>
    <scope>NUCLEOTIDE SEQUENCE</scope>
    <source>
        <strain evidence="10">Bin.250</strain>
    </source>
</reference>
<protein>
    <recommendedName>
        <fullName evidence="8">Molybdenum cofactor guanylyltransferase</fullName>
        <shortName evidence="8">MoCo guanylyltransferase</shortName>
        <ecNumber evidence="8">2.7.7.77</ecNumber>
    </recommendedName>
    <alternativeName>
        <fullName evidence="8">GTP:molybdopterin guanylyltransferase</fullName>
    </alternativeName>
    <alternativeName>
        <fullName evidence="8">Mo-MPT guanylyltransferase</fullName>
    </alternativeName>
    <alternativeName>
        <fullName evidence="8">Molybdopterin guanylyltransferase</fullName>
    </alternativeName>
    <alternativeName>
        <fullName evidence="8">Molybdopterin-guanine dinucleotide synthase</fullName>
        <shortName evidence="8">MGD synthase</shortName>
    </alternativeName>
</protein>
<dbReference type="CDD" id="cd02503">
    <property type="entry name" value="MobA"/>
    <property type="match status" value="1"/>
</dbReference>
<comment type="cofactor">
    <cofactor evidence="8">
        <name>Mg(2+)</name>
        <dbReference type="ChEBI" id="CHEBI:18420"/>
    </cofactor>
</comment>
<comment type="subcellular location">
    <subcellularLocation>
        <location evidence="8">Cytoplasm</location>
    </subcellularLocation>
</comment>
<keyword evidence="5 8" id="KW-0460">Magnesium</keyword>
<dbReference type="GO" id="GO:0005737">
    <property type="term" value="C:cytoplasm"/>
    <property type="evidence" value="ECO:0007669"/>
    <property type="project" value="UniProtKB-SubCell"/>
</dbReference>
<evidence type="ECO:0000313" key="11">
    <source>
        <dbReference type="Proteomes" id="UP000754644"/>
    </source>
</evidence>
<evidence type="ECO:0000256" key="1">
    <source>
        <dbReference type="ARBA" id="ARBA00022490"/>
    </source>
</evidence>
<keyword evidence="6 8" id="KW-0342">GTP-binding</keyword>
<comment type="domain">
    <text evidence="8">The N-terminal domain determines nucleotide recognition and specific binding, while the C-terminal domain determines the specific binding to the target protein.</text>
</comment>
<comment type="subunit">
    <text evidence="8">Monomer.</text>
</comment>
<dbReference type="AlphaFoldDB" id="A0A972VW81"/>
<dbReference type="InterPro" id="IPR013482">
    <property type="entry name" value="Molybde_CF_guanTrfase"/>
</dbReference>
<accession>A0A972VW81</accession>
<evidence type="ECO:0000256" key="4">
    <source>
        <dbReference type="ARBA" id="ARBA00022741"/>
    </source>
</evidence>
<dbReference type="InterPro" id="IPR025877">
    <property type="entry name" value="MobA-like_NTP_Trfase"/>
</dbReference>
<keyword evidence="4 8" id="KW-0547">Nucleotide-binding</keyword>
<comment type="catalytic activity">
    <reaction evidence="8">
        <text>Mo-molybdopterin + GTP + H(+) = Mo-molybdopterin guanine dinucleotide + diphosphate</text>
        <dbReference type="Rhea" id="RHEA:34243"/>
        <dbReference type="ChEBI" id="CHEBI:15378"/>
        <dbReference type="ChEBI" id="CHEBI:33019"/>
        <dbReference type="ChEBI" id="CHEBI:37565"/>
        <dbReference type="ChEBI" id="CHEBI:71302"/>
        <dbReference type="ChEBI" id="CHEBI:71310"/>
        <dbReference type="EC" id="2.7.7.77"/>
    </reaction>
</comment>